<dbReference type="GO" id="GO:0031559">
    <property type="term" value="F:oxidosqualene cyclase activity"/>
    <property type="evidence" value="ECO:0007669"/>
    <property type="project" value="UniProtKB-ARBA"/>
</dbReference>
<dbReference type="EMBL" id="VJMJ01000382">
    <property type="protein sequence ID" value="KAF0721592.1"/>
    <property type="molecule type" value="Genomic_DNA"/>
</dbReference>
<dbReference type="PANTHER" id="PTHR11764:SF20">
    <property type="entry name" value="LANOSTEROL SYNTHASE"/>
    <property type="match status" value="1"/>
</dbReference>
<dbReference type="GO" id="GO:0005811">
    <property type="term" value="C:lipid droplet"/>
    <property type="evidence" value="ECO:0007669"/>
    <property type="project" value="InterPro"/>
</dbReference>
<dbReference type="EC" id="5.4.99.-" evidence="4"/>
<evidence type="ECO:0000313" key="7">
    <source>
        <dbReference type="EMBL" id="KAF0721592.1"/>
    </source>
</evidence>
<evidence type="ECO:0000256" key="3">
    <source>
        <dbReference type="ARBA" id="ARBA00023235"/>
    </source>
</evidence>
<dbReference type="InterPro" id="IPR032697">
    <property type="entry name" value="SQ_cyclase_N"/>
</dbReference>
<accession>A0A6G0W3Q9</accession>
<dbReference type="InterPro" id="IPR032696">
    <property type="entry name" value="SQ_cyclase_C"/>
</dbReference>
<dbReference type="CDD" id="cd02892">
    <property type="entry name" value="SQCY_1"/>
    <property type="match status" value="1"/>
</dbReference>
<evidence type="ECO:0000313" key="8">
    <source>
        <dbReference type="Proteomes" id="UP000481153"/>
    </source>
</evidence>
<keyword evidence="2" id="KW-0677">Repeat</keyword>
<dbReference type="Gene3D" id="1.50.10.20">
    <property type="match status" value="2"/>
</dbReference>
<evidence type="ECO:0000256" key="2">
    <source>
        <dbReference type="ARBA" id="ARBA00022737"/>
    </source>
</evidence>
<dbReference type="Pfam" id="PF13249">
    <property type="entry name" value="SQHop_cyclase_N"/>
    <property type="match status" value="1"/>
</dbReference>
<dbReference type="NCBIfam" id="TIGR01787">
    <property type="entry name" value="squalene_cyclas"/>
    <property type="match status" value="1"/>
</dbReference>
<evidence type="ECO:0000259" key="6">
    <source>
        <dbReference type="Pfam" id="PF13249"/>
    </source>
</evidence>
<feature type="domain" description="Squalene cyclase C-terminal" evidence="5">
    <location>
        <begin position="460"/>
        <end position="798"/>
    </location>
</feature>
<evidence type="ECO:0000256" key="1">
    <source>
        <dbReference type="ARBA" id="ARBA00009755"/>
    </source>
</evidence>
<comment type="similarity">
    <text evidence="1 4">Belongs to the terpene cyclase/mutase family.</text>
</comment>
<feature type="domain" description="Squalene cyclase N-terminal" evidence="6">
    <location>
        <begin position="154"/>
        <end position="448"/>
    </location>
</feature>
<evidence type="ECO:0000256" key="4">
    <source>
        <dbReference type="RuleBase" id="RU362003"/>
    </source>
</evidence>
<keyword evidence="3 4" id="KW-0413">Isomerase</keyword>
<dbReference type="InterPro" id="IPR008930">
    <property type="entry name" value="Terpenoid_cyclase/PrenylTrfase"/>
</dbReference>
<gene>
    <name evidence="7" type="ORF">Ae201684_019059</name>
</gene>
<dbReference type="Pfam" id="PF13243">
    <property type="entry name" value="SQHop_cyclase_C"/>
    <property type="match status" value="1"/>
</dbReference>
<dbReference type="PANTHER" id="PTHR11764">
    <property type="entry name" value="TERPENE CYCLASE/MUTASE FAMILY MEMBER"/>
    <property type="match status" value="1"/>
</dbReference>
<keyword evidence="8" id="KW-1185">Reference proteome</keyword>
<protein>
    <recommendedName>
        <fullName evidence="4">Terpene cyclase/mutase family member</fullName>
        <ecNumber evidence="4">5.4.99.-</ecNumber>
    </recommendedName>
</protein>
<sequence>MSGRGSAALDELEWDSSEFMSGIALKFLEVFFDTRVFTTLLVGILLIKLLPTTDPILGMGQIKKPRFAPRSHVYSTDLKVVVGSDTGPDGRTRVRGNVCGRQVWRPQGKVVELPPFSAAENMNAGDKLFRHLVLEGKALPPPRNKEGDVEEALKQAVEFYKLLQSEDGSWHGDYGGPMFLLPGLVITCYITGYNLGKSIKEGMVVYLRNHQQYDGGWGIHIEEGSTMFGTAMNYVALRLLGVPADDKACVEARTFIKHHGGATLIPSWGKFWLAVLNVYDWRGVDSLPPEMWFLPRWFPFHIGKSWVHCRMVYLPMCYLYGRRFQAKETTLIQAIRSEIYTVPYAHVNWSNARGAYCKLDEYHTPSPIIRGINYLLSWYECLPTLTPLRKNAIDYVLEFIHADDLETNYCSIGPVNKVINMLCVWVNDPNCQEYQEHIQRIEDYLWVAEDGVKMQGYIGSQTWDTSFAIQAMIESGLADYAPLQATYKKAYHFLTEAQNLKEAKDAHKWWRHAQKGGWGFGTASNGYPVTDCTAEALKTMLKLEEHTTCSGFPESRFQDAADFILALQNPDGGFPPYERCRGGDWFEYFNPAVVFGAIMIDYSYVECSSASLSALQLFHKRFPNYRADDIRRATARADEFIRSLQYKDGSFFGKWGVCYTYGTMFAIEGMRNAGASDTDEDVQDGVQFLCSKQRPDGGWSESFFACATRRYLEEESSQVVPTAWALLGIMKGIQGPSSALYTTEWAVVKKGIEFLMRKQLPTGDWDQERISGVFNRTCGITYTSYRNVFPIWALGLYKTLSPKDL</sequence>
<dbReference type="Proteomes" id="UP000481153">
    <property type="component" value="Unassembled WGS sequence"/>
</dbReference>
<dbReference type="FunFam" id="1.50.10.20:FF:000002">
    <property type="entry name" value="Terpene cyclase/mutase family member"/>
    <property type="match status" value="1"/>
</dbReference>
<organism evidence="7 8">
    <name type="scientific">Aphanomyces euteiches</name>
    <dbReference type="NCBI Taxonomy" id="100861"/>
    <lineage>
        <taxon>Eukaryota</taxon>
        <taxon>Sar</taxon>
        <taxon>Stramenopiles</taxon>
        <taxon>Oomycota</taxon>
        <taxon>Saprolegniomycetes</taxon>
        <taxon>Saprolegniales</taxon>
        <taxon>Verrucalvaceae</taxon>
        <taxon>Aphanomyces</taxon>
    </lineage>
</organism>
<dbReference type="GO" id="GO:0016104">
    <property type="term" value="P:triterpenoid biosynthetic process"/>
    <property type="evidence" value="ECO:0007669"/>
    <property type="project" value="InterPro"/>
</dbReference>
<proteinExistence type="inferred from homology"/>
<dbReference type="VEuPathDB" id="FungiDB:AeMF1_004088"/>
<dbReference type="SUPFAM" id="SSF48239">
    <property type="entry name" value="Terpenoid cyclases/Protein prenyltransferases"/>
    <property type="match status" value="2"/>
</dbReference>
<evidence type="ECO:0000259" key="5">
    <source>
        <dbReference type="Pfam" id="PF13243"/>
    </source>
</evidence>
<comment type="caution">
    <text evidence="7">The sequence shown here is derived from an EMBL/GenBank/DDBJ whole genome shotgun (WGS) entry which is preliminary data.</text>
</comment>
<dbReference type="AlphaFoldDB" id="A0A6G0W3Q9"/>
<dbReference type="SFLD" id="SFLDG01016">
    <property type="entry name" value="Prenyltransferase_Like_2"/>
    <property type="match status" value="1"/>
</dbReference>
<name>A0A6G0W3Q9_9STRA</name>
<reference evidence="7 8" key="1">
    <citation type="submission" date="2019-07" db="EMBL/GenBank/DDBJ databases">
        <title>Genomics analysis of Aphanomyces spp. identifies a new class of oomycete effector associated with host adaptation.</title>
        <authorList>
            <person name="Gaulin E."/>
        </authorList>
    </citation>
    <scope>NUCLEOTIDE SEQUENCE [LARGE SCALE GENOMIC DNA]</scope>
    <source>
        <strain evidence="7 8">ATCC 201684</strain>
    </source>
</reference>
<dbReference type="InterPro" id="IPR018333">
    <property type="entry name" value="Squalene_cyclase"/>
</dbReference>